<dbReference type="PROSITE" id="PS50104">
    <property type="entry name" value="TIR"/>
    <property type="match status" value="1"/>
</dbReference>
<evidence type="ECO:0000256" key="1">
    <source>
        <dbReference type="ARBA" id="ARBA00023027"/>
    </source>
</evidence>
<dbReference type="SUPFAM" id="SSF52200">
    <property type="entry name" value="Toll/Interleukin receptor TIR domain"/>
    <property type="match status" value="1"/>
</dbReference>
<name>A0A9R1UJQ8_LACSA</name>
<reference evidence="3 4" key="1">
    <citation type="journal article" date="2017" name="Nat. Commun.">
        <title>Genome assembly with in vitro proximity ligation data and whole-genome triplication in lettuce.</title>
        <authorList>
            <person name="Reyes-Chin-Wo S."/>
            <person name="Wang Z."/>
            <person name="Yang X."/>
            <person name="Kozik A."/>
            <person name="Arikit S."/>
            <person name="Song C."/>
            <person name="Xia L."/>
            <person name="Froenicke L."/>
            <person name="Lavelle D.O."/>
            <person name="Truco M.J."/>
            <person name="Xia R."/>
            <person name="Zhu S."/>
            <person name="Xu C."/>
            <person name="Xu H."/>
            <person name="Xu X."/>
            <person name="Cox K."/>
            <person name="Korf I."/>
            <person name="Meyers B.C."/>
            <person name="Michelmore R.W."/>
        </authorList>
    </citation>
    <scope>NUCLEOTIDE SEQUENCE [LARGE SCALE GENOMIC DNA]</scope>
    <source>
        <strain evidence="4">cv. Salinas</strain>
        <tissue evidence="3">Seedlings</tissue>
    </source>
</reference>
<comment type="caution">
    <text evidence="3">The sequence shown here is derived from an EMBL/GenBank/DDBJ whole genome shotgun (WGS) entry which is preliminary data.</text>
</comment>
<feature type="domain" description="TIR" evidence="2">
    <location>
        <begin position="14"/>
        <end position="174"/>
    </location>
</feature>
<dbReference type="AlphaFoldDB" id="A0A9R1UJQ8"/>
<dbReference type="PANTHER" id="PTHR32009:SF162">
    <property type="entry name" value="TIR DOMAIN-CONTAINING PROTEIN"/>
    <property type="match status" value="1"/>
</dbReference>
<dbReference type="Proteomes" id="UP000235145">
    <property type="component" value="Unassembled WGS sequence"/>
</dbReference>
<dbReference type="InterPro" id="IPR035897">
    <property type="entry name" value="Toll_tir_struct_dom_sf"/>
</dbReference>
<dbReference type="Pfam" id="PF01582">
    <property type="entry name" value="TIR"/>
    <property type="match status" value="1"/>
</dbReference>
<dbReference type="InterPro" id="IPR000157">
    <property type="entry name" value="TIR_dom"/>
</dbReference>
<keyword evidence="4" id="KW-1185">Reference proteome</keyword>
<protein>
    <recommendedName>
        <fullName evidence="2">TIR domain-containing protein</fullName>
    </recommendedName>
</protein>
<evidence type="ECO:0000313" key="3">
    <source>
        <dbReference type="EMBL" id="KAJ0188720.1"/>
    </source>
</evidence>
<dbReference type="SMART" id="SM00255">
    <property type="entry name" value="TIR"/>
    <property type="match status" value="1"/>
</dbReference>
<evidence type="ECO:0000259" key="2">
    <source>
        <dbReference type="PROSITE" id="PS50104"/>
    </source>
</evidence>
<dbReference type="PANTHER" id="PTHR32009">
    <property type="entry name" value="TMV RESISTANCE PROTEIN N-LIKE"/>
    <property type="match status" value="1"/>
</dbReference>
<keyword evidence="1" id="KW-0520">NAD</keyword>
<evidence type="ECO:0000313" key="4">
    <source>
        <dbReference type="Proteomes" id="UP000235145"/>
    </source>
</evidence>
<dbReference type="EMBL" id="NBSK02000009">
    <property type="protein sequence ID" value="KAJ0188720.1"/>
    <property type="molecule type" value="Genomic_DNA"/>
</dbReference>
<sequence>MASSSTSFAHRRSSKYDVFLSFRGKDTRKNFVDHLYHALQRQEICTYKVDKRITKGKRICGELIRTIKDSKFYNIVFSRKYASLSWYLNELVKIMEYHNDKTTENTAFPVFYDVAPKEVSHQRRVVRKAFAKNKNKEAVGKWREALKEAIDLAGWELKNTADGHEAKFIQEIVE</sequence>
<organism evidence="3 4">
    <name type="scientific">Lactuca sativa</name>
    <name type="common">Garden lettuce</name>
    <dbReference type="NCBI Taxonomy" id="4236"/>
    <lineage>
        <taxon>Eukaryota</taxon>
        <taxon>Viridiplantae</taxon>
        <taxon>Streptophyta</taxon>
        <taxon>Embryophyta</taxon>
        <taxon>Tracheophyta</taxon>
        <taxon>Spermatophyta</taxon>
        <taxon>Magnoliopsida</taxon>
        <taxon>eudicotyledons</taxon>
        <taxon>Gunneridae</taxon>
        <taxon>Pentapetalae</taxon>
        <taxon>asterids</taxon>
        <taxon>campanulids</taxon>
        <taxon>Asterales</taxon>
        <taxon>Asteraceae</taxon>
        <taxon>Cichorioideae</taxon>
        <taxon>Cichorieae</taxon>
        <taxon>Lactucinae</taxon>
        <taxon>Lactuca</taxon>
    </lineage>
</organism>
<dbReference type="Gene3D" id="3.40.50.10140">
    <property type="entry name" value="Toll/interleukin-1 receptor homology (TIR) domain"/>
    <property type="match status" value="1"/>
</dbReference>
<accession>A0A9R1UJQ8</accession>
<dbReference type="GO" id="GO:0007165">
    <property type="term" value="P:signal transduction"/>
    <property type="evidence" value="ECO:0007669"/>
    <property type="project" value="InterPro"/>
</dbReference>
<gene>
    <name evidence="3" type="ORF">LSAT_V11C900492310</name>
</gene>
<proteinExistence type="predicted"/>